<dbReference type="InterPro" id="IPR014825">
    <property type="entry name" value="DNA_alkylation"/>
</dbReference>
<evidence type="ECO:0000313" key="1">
    <source>
        <dbReference type="EMBL" id="WZN42183.1"/>
    </source>
</evidence>
<accession>A0ABZ2YRQ4</accession>
<dbReference type="PANTHER" id="PTHR41291:SF1">
    <property type="entry name" value="DNA ALKYLATION REPAIR PROTEIN"/>
    <property type="match status" value="1"/>
</dbReference>
<evidence type="ECO:0000313" key="2">
    <source>
        <dbReference type="Proteomes" id="UP001485459"/>
    </source>
</evidence>
<name>A0ABZ2YRQ4_9BACT</name>
<dbReference type="CDD" id="cd06561">
    <property type="entry name" value="AlkD_like"/>
    <property type="match status" value="1"/>
</dbReference>
<protein>
    <submittedName>
        <fullName evidence="1">DNA alkylation repair protein</fullName>
    </submittedName>
</protein>
<dbReference type="SUPFAM" id="SSF48371">
    <property type="entry name" value="ARM repeat"/>
    <property type="match status" value="1"/>
</dbReference>
<dbReference type="EMBL" id="CP149822">
    <property type="protein sequence ID" value="WZN42183.1"/>
    <property type="molecule type" value="Genomic_DNA"/>
</dbReference>
<dbReference type="Pfam" id="PF08713">
    <property type="entry name" value="DNA_alkylation"/>
    <property type="match status" value="1"/>
</dbReference>
<keyword evidence="2" id="KW-1185">Reference proteome</keyword>
<gene>
    <name evidence="1" type="ORF">WJU16_03920</name>
</gene>
<organism evidence="1 2">
    <name type="scientific">Chitinophaga pollutisoli</name>
    <dbReference type="NCBI Taxonomy" id="3133966"/>
    <lineage>
        <taxon>Bacteria</taxon>
        <taxon>Pseudomonadati</taxon>
        <taxon>Bacteroidota</taxon>
        <taxon>Chitinophagia</taxon>
        <taxon>Chitinophagales</taxon>
        <taxon>Chitinophagaceae</taxon>
        <taxon>Chitinophaga</taxon>
    </lineage>
</organism>
<reference evidence="2" key="1">
    <citation type="submission" date="2024-03" db="EMBL/GenBank/DDBJ databases">
        <title>Chitinophaga horti sp. nov., isolated from garden soil.</title>
        <authorList>
            <person name="Lee D.S."/>
            <person name="Han D.M."/>
            <person name="Baek J.H."/>
            <person name="Choi D.G."/>
            <person name="Jeon J.H."/>
            <person name="Jeon C.O."/>
        </authorList>
    </citation>
    <scope>NUCLEOTIDE SEQUENCE [LARGE SCALE GENOMIC DNA]</scope>
    <source>
        <strain evidence="2">GPA1</strain>
    </source>
</reference>
<dbReference type="InterPro" id="IPR016024">
    <property type="entry name" value="ARM-type_fold"/>
</dbReference>
<proteinExistence type="predicted"/>
<sequence>MTLAETMAAIAAAGTAQTKKTLMNHGAREPITGVKVSDLKVILKQIRKDQALALALYDTGHYDAQYLAGLAANGALMTAAALRKWAETPNALAISEYSVAWVAAEHPDAWHIALEWIDDPSPAVAVSGWATLAGLLSLLPDERIDVPKVLQLLKRIEKEIHGMHDRVRYVMNGFVISAGTYVDAAHDAAVAAARKIGVVKVDMGDTACKVPAAEAYIAASRGRPGGAKKKKTLKC</sequence>
<dbReference type="Gene3D" id="1.25.10.90">
    <property type="match status" value="1"/>
</dbReference>
<dbReference type="Proteomes" id="UP001485459">
    <property type="component" value="Chromosome"/>
</dbReference>
<dbReference type="PANTHER" id="PTHR41291">
    <property type="entry name" value="DNA ALKYLATION REPAIR PROTEIN"/>
    <property type="match status" value="1"/>
</dbReference>
<dbReference type="RefSeq" id="WP_341837019.1">
    <property type="nucleotide sequence ID" value="NZ_CP149822.1"/>
</dbReference>